<gene>
    <name evidence="1" type="ORF">LQV63_22515</name>
</gene>
<protein>
    <submittedName>
        <fullName evidence="1">Uncharacterized protein</fullName>
    </submittedName>
</protein>
<evidence type="ECO:0000313" key="1">
    <source>
        <dbReference type="EMBL" id="MCE5172060.1"/>
    </source>
</evidence>
<comment type="caution">
    <text evidence="1">The sequence shown here is derived from an EMBL/GenBank/DDBJ whole genome shotgun (WGS) entry which is preliminary data.</text>
</comment>
<evidence type="ECO:0000313" key="2">
    <source>
        <dbReference type="Proteomes" id="UP001199916"/>
    </source>
</evidence>
<reference evidence="1 2" key="1">
    <citation type="submission" date="2021-11" db="EMBL/GenBank/DDBJ databases">
        <title>Draft genome sequence of Paenibacillus profundus YoMME, a new Gram-positive bacteria with exoelectrogenic properties.</title>
        <authorList>
            <person name="Hubenova Y."/>
            <person name="Hubenova E."/>
            <person name="Manasiev Y."/>
            <person name="Peykov S."/>
            <person name="Mitov M."/>
        </authorList>
    </citation>
    <scope>NUCLEOTIDE SEQUENCE [LARGE SCALE GENOMIC DNA]</scope>
    <source>
        <strain evidence="1 2">YoMME</strain>
    </source>
</reference>
<organism evidence="1 2">
    <name type="scientific">Paenibacillus profundus</name>
    <dbReference type="NCBI Taxonomy" id="1173085"/>
    <lineage>
        <taxon>Bacteria</taxon>
        <taxon>Bacillati</taxon>
        <taxon>Bacillota</taxon>
        <taxon>Bacilli</taxon>
        <taxon>Bacillales</taxon>
        <taxon>Paenibacillaceae</taxon>
        <taxon>Paenibacillus</taxon>
    </lineage>
</organism>
<sequence length="54" mass="6086">MEQKGAILNVNDNALKTAAAKPKELEKEEFTRLDKRLEKNPQDMYLVYSSAAAC</sequence>
<dbReference type="EMBL" id="JAJNBZ010000023">
    <property type="protein sequence ID" value="MCE5172060.1"/>
    <property type="molecule type" value="Genomic_DNA"/>
</dbReference>
<accession>A0ABS8YN79</accession>
<name>A0ABS8YN79_9BACL</name>
<keyword evidence="2" id="KW-1185">Reference proteome</keyword>
<dbReference type="Proteomes" id="UP001199916">
    <property type="component" value="Unassembled WGS sequence"/>
</dbReference>
<proteinExistence type="predicted"/>
<dbReference type="RefSeq" id="WP_233698355.1">
    <property type="nucleotide sequence ID" value="NZ_JAJNBZ010000023.1"/>
</dbReference>